<dbReference type="InterPro" id="IPR000571">
    <property type="entry name" value="Znf_CCCH"/>
</dbReference>
<keyword evidence="9" id="KW-1185">Reference proteome</keyword>
<dbReference type="AlphaFoldDB" id="A0A9J6F413"/>
<dbReference type="GO" id="GO:0005654">
    <property type="term" value="C:nucleoplasm"/>
    <property type="evidence" value="ECO:0007669"/>
    <property type="project" value="TreeGrafter"/>
</dbReference>
<dbReference type="Proteomes" id="UP000821866">
    <property type="component" value="Chromosome 1"/>
</dbReference>
<dbReference type="VEuPathDB" id="VectorBase:LOC119164409"/>
<dbReference type="EMBL" id="JABSTU010000001">
    <property type="protein sequence ID" value="KAH8041308.1"/>
    <property type="molecule type" value="Genomic_DNA"/>
</dbReference>
<gene>
    <name evidence="8" type="ORF">HPB51_014589</name>
</gene>
<evidence type="ECO:0000313" key="8">
    <source>
        <dbReference type="EMBL" id="KAH8041308.1"/>
    </source>
</evidence>
<feature type="region of interest" description="Disordered" evidence="6">
    <location>
        <begin position="1"/>
        <end position="20"/>
    </location>
</feature>
<evidence type="ECO:0000256" key="3">
    <source>
        <dbReference type="ARBA" id="ARBA00022771"/>
    </source>
</evidence>
<feature type="region of interest" description="Disordered" evidence="6">
    <location>
        <begin position="238"/>
        <end position="258"/>
    </location>
</feature>
<dbReference type="GO" id="GO:0043484">
    <property type="term" value="P:regulation of RNA splicing"/>
    <property type="evidence" value="ECO:0007669"/>
    <property type="project" value="TreeGrafter"/>
</dbReference>
<dbReference type="PANTHER" id="PTHR12675:SF12">
    <property type="entry name" value="PROTEIN MUSCLEBLIND"/>
    <property type="match status" value="1"/>
</dbReference>
<accession>A0A9J6F413</accession>
<keyword evidence="2" id="KW-0677">Repeat</keyword>
<dbReference type="GO" id="GO:0008270">
    <property type="term" value="F:zinc ion binding"/>
    <property type="evidence" value="ECO:0007669"/>
    <property type="project" value="UniProtKB-KW"/>
</dbReference>
<evidence type="ECO:0000256" key="6">
    <source>
        <dbReference type="SAM" id="MobiDB-lite"/>
    </source>
</evidence>
<evidence type="ECO:0000256" key="2">
    <source>
        <dbReference type="ARBA" id="ARBA00022737"/>
    </source>
</evidence>
<sequence length="274" mass="29520">MGEAPKAAAAAGVAPSSDRAALGPVAPPAAVVATPPSPPSPTAAAAAVVQPPASSLVLAAPSSLVAAKDSRWLQLEVCREYQRNKCSRQDAECKFAHPPPNVEVQNGRVIACYDSIKVSQRKRIAARVSLRARGYVFRRAVCHRVGRGGGCYSGRATPFFLRPPLACLVLLAQSLFFGSAGRQALFVFRETPVRQQPLADQRHLDPRLPTPALPCATSNRPWELGKEDVRSLRAPRYGDGSFVSKENNGGTPSPHDHLRRRLNGRVLRTSRILE</sequence>
<evidence type="ECO:0000256" key="1">
    <source>
        <dbReference type="ARBA" id="ARBA00022723"/>
    </source>
</evidence>
<reference evidence="8" key="1">
    <citation type="journal article" date="2020" name="Cell">
        <title>Large-Scale Comparative Analyses of Tick Genomes Elucidate Their Genetic Diversity and Vector Capacities.</title>
        <authorList>
            <consortium name="Tick Genome and Microbiome Consortium (TIGMIC)"/>
            <person name="Jia N."/>
            <person name="Wang J."/>
            <person name="Shi W."/>
            <person name="Du L."/>
            <person name="Sun Y."/>
            <person name="Zhan W."/>
            <person name="Jiang J.F."/>
            <person name="Wang Q."/>
            <person name="Zhang B."/>
            <person name="Ji P."/>
            <person name="Bell-Sakyi L."/>
            <person name="Cui X.M."/>
            <person name="Yuan T.T."/>
            <person name="Jiang B.G."/>
            <person name="Yang W.F."/>
            <person name="Lam T.T."/>
            <person name="Chang Q.C."/>
            <person name="Ding S.J."/>
            <person name="Wang X.J."/>
            <person name="Zhu J.G."/>
            <person name="Ruan X.D."/>
            <person name="Zhao L."/>
            <person name="Wei J.T."/>
            <person name="Ye R.Z."/>
            <person name="Que T.C."/>
            <person name="Du C.H."/>
            <person name="Zhou Y.H."/>
            <person name="Cheng J.X."/>
            <person name="Dai P.F."/>
            <person name="Guo W.B."/>
            <person name="Han X.H."/>
            <person name="Huang E.J."/>
            <person name="Li L.F."/>
            <person name="Wei W."/>
            <person name="Gao Y.C."/>
            <person name="Liu J.Z."/>
            <person name="Shao H.Z."/>
            <person name="Wang X."/>
            <person name="Wang C.C."/>
            <person name="Yang T.C."/>
            <person name="Huo Q.B."/>
            <person name="Li W."/>
            <person name="Chen H.Y."/>
            <person name="Chen S.E."/>
            <person name="Zhou L.G."/>
            <person name="Ni X.B."/>
            <person name="Tian J.H."/>
            <person name="Sheng Y."/>
            <person name="Liu T."/>
            <person name="Pan Y.S."/>
            <person name="Xia L.Y."/>
            <person name="Li J."/>
            <person name="Zhao F."/>
            <person name="Cao W.C."/>
        </authorList>
    </citation>
    <scope>NUCLEOTIDE SEQUENCE</scope>
    <source>
        <strain evidence="8">Rmic-2018</strain>
    </source>
</reference>
<keyword evidence="4 5" id="KW-0862">Zinc</keyword>
<evidence type="ECO:0000259" key="7">
    <source>
        <dbReference type="PROSITE" id="PS50103"/>
    </source>
</evidence>
<reference evidence="8" key="2">
    <citation type="submission" date="2021-09" db="EMBL/GenBank/DDBJ databases">
        <authorList>
            <person name="Jia N."/>
            <person name="Wang J."/>
            <person name="Shi W."/>
            <person name="Du L."/>
            <person name="Sun Y."/>
            <person name="Zhan W."/>
            <person name="Jiang J."/>
            <person name="Wang Q."/>
            <person name="Zhang B."/>
            <person name="Ji P."/>
            <person name="Sakyi L.B."/>
            <person name="Cui X."/>
            <person name="Yuan T."/>
            <person name="Jiang B."/>
            <person name="Yang W."/>
            <person name="Lam T.T.-Y."/>
            <person name="Chang Q."/>
            <person name="Ding S."/>
            <person name="Wang X."/>
            <person name="Zhu J."/>
            <person name="Ruan X."/>
            <person name="Zhao L."/>
            <person name="Wei J."/>
            <person name="Que T."/>
            <person name="Du C."/>
            <person name="Cheng J."/>
            <person name="Dai P."/>
            <person name="Han X."/>
            <person name="Huang E."/>
            <person name="Gao Y."/>
            <person name="Liu J."/>
            <person name="Shao H."/>
            <person name="Ye R."/>
            <person name="Li L."/>
            <person name="Wei W."/>
            <person name="Wang X."/>
            <person name="Wang C."/>
            <person name="Huo Q."/>
            <person name="Li W."/>
            <person name="Guo W."/>
            <person name="Chen H."/>
            <person name="Chen S."/>
            <person name="Zhou L."/>
            <person name="Zhou L."/>
            <person name="Ni X."/>
            <person name="Tian J."/>
            <person name="Zhou Y."/>
            <person name="Sheng Y."/>
            <person name="Liu T."/>
            <person name="Pan Y."/>
            <person name="Xia L."/>
            <person name="Li J."/>
            <person name="Zhao F."/>
            <person name="Cao W."/>
        </authorList>
    </citation>
    <scope>NUCLEOTIDE SEQUENCE</scope>
    <source>
        <strain evidence="8">Rmic-2018</strain>
        <tissue evidence="8">Larvae</tissue>
    </source>
</reference>
<keyword evidence="3 5" id="KW-0863">Zinc-finger</keyword>
<name>A0A9J6F413_RHIMP</name>
<dbReference type="PROSITE" id="PS50103">
    <property type="entry name" value="ZF_C3H1"/>
    <property type="match status" value="1"/>
</dbReference>
<organism evidence="8 9">
    <name type="scientific">Rhipicephalus microplus</name>
    <name type="common">Cattle tick</name>
    <name type="synonym">Boophilus microplus</name>
    <dbReference type="NCBI Taxonomy" id="6941"/>
    <lineage>
        <taxon>Eukaryota</taxon>
        <taxon>Metazoa</taxon>
        <taxon>Ecdysozoa</taxon>
        <taxon>Arthropoda</taxon>
        <taxon>Chelicerata</taxon>
        <taxon>Arachnida</taxon>
        <taxon>Acari</taxon>
        <taxon>Parasitiformes</taxon>
        <taxon>Ixodida</taxon>
        <taxon>Ixodoidea</taxon>
        <taxon>Ixodidae</taxon>
        <taxon>Rhipicephalinae</taxon>
        <taxon>Rhipicephalus</taxon>
        <taxon>Boophilus</taxon>
    </lineage>
</organism>
<protein>
    <recommendedName>
        <fullName evidence="7">C3H1-type domain-containing protein</fullName>
    </recommendedName>
</protein>
<evidence type="ECO:0000256" key="5">
    <source>
        <dbReference type="PROSITE-ProRule" id="PRU00723"/>
    </source>
</evidence>
<dbReference type="GO" id="GO:0005737">
    <property type="term" value="C:cytoplasm"/>
    <property type="evidence" value="ECO:0007669"/>
    <property type="project" value="TreeGrafter"/>
</dbReference>
<dbReference type="PANTHER" id="PTHR12675">
    <property type="entry name" value="MUSCLEBLIND-LIKE PROTEIN"/>
    <property type="match status" value="1"/>
</dbReference>
<dbReference type="Gene3D" id="3.30.1370.210">
    <property type="match status" value="1"/>
</dbReference>
<feature type="zinc finger region" description="C3H1-type" evidence="5">
    <location>
        <begin position="72"/>
        <end position="100"/>
    </location>
</feature>
<keyword evidence="1 5" id="KW-0479">Metal-binding</keyword>
<evidence type="ECO:0000256" key="4">
    <source>
        <dbReference type="ARBA" id="ARBA00022833"/>
    </source>
</evidence>
<proteinExistence type="predicted"/>
<evidence type="ECO:0000313" key="9">
    <source>
        <dbReference type="Proteomes" id="UP000821866"/>
    </source>
</evidence>
<comment type="caution">
    <text evidence="8">The sequence shown here is derived from an EMBL/GenBank/DDBJ whole genome shotgun (WGS) entry which is preliminary data.</text>
</comment>
<feature type="domain" description="C3H1-type" evidence="7">
    <location>
        <begin position="72"/>
        <end position="100"/>
    </location>
</feature>
<dbReference type="GO" id="GO:0003723">
    <property type="term" value="F:RNA binding"/>
    <property type="evidence" value="ECO:0007669"/>
    <property type="project" value="TreeGrafter"/>
</dbReference>